<dbReference type="GeneID" id="92037940"/>
<dbReference type="Pfam" id="PF06985">
    <property type="entry name" value="HET"/>
    <property type="match status" value="1"/>
</dbReference>
<dbReference type="InterPro" id="IPR010730">
    <property type="entry name" value="HET"/>
</dbReference>
<dbReference type="Proteomes" id="UP001433268">
    <property type="component" value="Unassembled WGS sequence"/>
</dbReference>
<dbReference type="PANTHER" id="PTHR33112">
    <property type="entry name" value="DOMAIN PROTEIN, PUTATIVE-RELATED"/>
    <property type="match status" value="1"/>
</dbReference>
<proteinExistence type="predicted"/>
<keyword evidence="3" id="KW-1185">Reference proteome</keyword>
<sequence>MDQIYGNSSLNICGAAGNNANFGLLGTAHSPRQFVQPMANLGGMTMSVVKPVESRIRDNHWNTRAWTFQERILSPRSLILVDDRVYFQCRKVTWSEEVDLETIEYIWSLEMRESPLQAFDKIPIRQYSDYVKLYSRRNLTKASDKLIAFDGIAASLKIALTSSMLYGLPRAYFDWAMLWDKAERGDMIEDSGRAVLPTWSWCGWNGGSEWRLSMIDKTLLDLHDWLENHTWIVWHYYDEIEDLRLAWDPESEPGANPVTRWSGYASRLRNPYGRRLDKFPEILDHGDSMTTTRPTTSPQPGLLCFWTYTTHFQLSRRSMSTASFATNVGEDLHRFGLLDCKGDWCGTIILGDDWFRSFAAISDARDFHMEELDAWNFYVPEERSAAEWYLYYALLLEWDAEHRVARRMGIAKIYQDAFNKFSFEPGCAWREVALC</sequence>
<feature type="domain" description="Heterokaryon incompatibility" evidence="1">
    <location>
        <begin position="1"/>
        <end position="70"/>
    </location>
</feature>
<evidence type="ECO:0000259" key="1">
    <source>
        <dbReference type="Pfam" id="PF06985"/>
    </source>
</evidence>
<dbReference type="RefSeq" id="XP_066674653.1">
    <property type="nucleotide sequence ID" value="XM_066804880.1"/>
</dbReference>
<dbReference type="EMBL" id="JAQQWN010000002">
    <property type="protein sequence ID" value="KAK8093880.1"/>
    <property type="molecule type" value="Genomic_DNA"/>
</dbReference>
<evidence type="ECO:0000313" key="2">
    <source>
        <dbReference type="EMBL" id="KAK8093880.1"/>
    </source>
</evidence>
<name>A0ABR1XB24_9PEZI</name>
<accession>A0ABR1XB24</accession>
<gene>
    <name evidence="2" type="ORF">PG997_000565</name>
</gene>
<reference evidence="2 3" key="1">
    <citation type="submission" date="2023-01" db="EMBL/GenBank/DDBJ databases">
        <title>Analysis of 21 Apiospora genomes using comparative genomics revels a genus with tremendous synthesis potential of carbohydrate active enzymes and secondary metabolites.</title>
        <authorList>
            <person name="Sorensen T."/>
        </authorList>
    </citation>
    <scope>NUCLEOTIDE SEQUENCE [LARGE SCALE GENOMIC DNA]</scope>
    <source>
        <strain evidence="2 3">CBS 114990</strain>
    </source>
</reference>
<comment type="caution">
    <text evidence="2">The sequence shown here is derived from an EMBL/GenBank/DDBJ whole genome shotgun (WGS) entry which is preliminary data.</text>
</comment>
<dbReference type="PANTHER" id="PTHR33112:SF12">
    <property type="entry name" value="HETEROKARYON INCOMPATIBILITY DOMAIN-CONTAINING PROTEIN"/>
    <property type="match status" value="1"/>
</dbReference>
<protein>
    <recommendedName>
        <fullName evidence="1">Heterokaryon incompatibility domain-containing protein</fullName>
    </recommendedName>
</protein>
<organism evidence="2 3">
    <name type="scientific">Apiospora hydei</name>
    <dbReference type="NCBI Taxonomy" id="1337664"/>
    <lineage>
        <taxon>Eukaryota</taxon>
        <taxon>Fungi</taxon>
        <taxon>Dikarya</taxon>
        <taxon>Ascomycota</taxon>
        <taxon>Pezizomycotina</taxon>
        <taxon>Sordariomycetes</taxon>
        <taxon>Xylariomycetidae</taxon>
        <taxon>Amphisphaeriales</taxon>
        <taxon>Apiosporaceae</taxon>
        <taxon>Apiospora</taxon>
    </lineage>
</organism>
<evidence type="ECO:0000313" key="3">
    <source>
        <dbReference type="Proteomes" id="UP001433268"/>
    </source>
</evidence>